<sequence length="83" mass="9673">MKNYILKVAILFLYIFSTYLWGQQNSSAKQSPVFEINTVFNPQTDNMGYHNYRIPSLFVTKKESVLAIMEGRKDMNHDHANTI</sequence>
<dbReference type="CDD" id="cd15482">
    <property type="entry name" value="Sialidase_non-viral"/>
    <property type="match status" value="1"/>
</dbReference>
<dbReference type="EMBL" id="FXAO01000001">
    <property type="protein sequence ID" value="SMG13568.1"/>
    <property type="molecule type" value="Genomic_DNA"/>
</dbReference>
<proteinExistence type="predicted"/>
<accession>A0A1X7IH59</accession>
<reference evidence="2" key="1">
    <citation type="submission" date="2017-04" db="EMBL/GenBank/DDBJ databases">
        <authorList>
            <person name="Varghese N."/>
            <person name="Submissions S."/>
        </authorList>
    </citation>
    <scope>NUCLEOTIDE SEQUENCE [LARGE SCALE GENOMIC DNA]</scope>
    <source>
        <strain evidence="2">DSM 19835</strain>
    </source>
</reference>
<gene>
    <name evidence="1" type="ORF">SAMN03080602_00805</name>
</gene>
<dbReference type="STRING" id="188872.SAMN03080602_00805"/>
<dbReference type="SUPFAM" id="SSF50939">
    <property type="entry name" value="Sialidases"/>
    <property type="match status" value="1"/>
</dbReference>
<dbReference type="Proteomes" id="UP000193420">
    <property type="component" value="Unassembled WGS sequence"/>
</dbReference>
<evidence type="ECO:0000313" key="2">
    <source>
        <dbReference type="Proteomes" id="UP000193420"/>
    </source>
</evidence>
<dbReference type="Gene3D" id="2.120.10.10">
    <property type="match status" value="1"/>
</dbReference>
<dbReference type="AlphaFoldDB" id="A0A1X7IH59"/>
<dbReference type="InterPro" id="IPR036278">
    <property type="entry name" value="Sialidase_sf"/>
</dbReference>
<protein>
    <submittedName>
        <fullName evidence="1">Uncharacterized protein</fullName>
    </submittedName>
</protein>
<organism evidence="1 2">
    <name type="scientific">Arenibacter troitsensis</name>
    <dbReference type="NCBI Taxonomy" id="188872"/>
    <lineage>
        <taxon>Bacteria</taxon>
        <taxon>Pseudomonadati</taxon>
        <taxon>Bacteroidota</taxon>
        <taxon>Flavobacteriia</taxon>
        <taxon>Flavobacteriales</taxon>
        <taxon>Flavobacteriaceae</taxon>
        <taxon>Arenibacter</taxon>
    </lineage>
</organism>
<dbReference type="RefSeq" id="WP_085496339.1">
    <property type="nucleotide sequence ID" value="NZ_FXAO01000001.1"/>
</dbReference>
<name>A0A1X7IH59_9FLAO</name>
<keyword evidence="2" id="KW-1185">Reference proteome</keyword>
<evidence type="ECO:0000313" key="1">
    <source>
        <dbReference type="EMBL" id="SMG13568.1"/>
    </source>
</evidence>